<name>A0A139AGW6_GONPJ</name>
<gene>
    <name evidence="2" type="ORF">M427DRAFT_31958</name>
</gene>
<accession>A0A139AGW6</accession>
<proteinExistence type="predicted"/>
<evidence type="ECO:0000259" key="1">
    <source>
        <dbReference type="Pfam" id="PF11160"/>
    </source>
</evidence>
<evidence type="ECO:0000313" key="3">
    <source>
        <dbReference type="Proteomes" id="UP000070544"/>
    </source>
</evidence>
<evidence type="ECO:0000313" key="2">
    <source>
        <dbReference type="EMBL" id="KXS16046.1"/>
    </source>
</evidence>
<dbReference type="AlphaFoldDB" id="A0A139AGW6"/>
<dbReference type="Pfam" id="PF11160">
    <property type="entry name" value="Hva1_TUDOR"/>
    <property type="match status" value="1"/>
</dbReference>
<dbReference type="InterPro" id="IPR021331">
    <property type="entry name" value="Hva1_TUDOR"/>
</dbReference>
<dbReference type="EMBL" id="KQ965758">
    <property type="protein sequence ID" value="KXS16046.1"/>
    <property type="molecule type" value="Genomic_DNA"/>
</dbReference>
<sequence length="63" mass="6600">MSQGKASIDDIQEGDKVQYFTIPGSGTHSTGVVEAILTEPQPAGSTGVTVKASEDEPRIVIKK</sequence>
<protein>
    <recommendedName>
        <fullName evidence="1">Hypervirulence associated protein TUDOR domain-containing protein</fullName>
    </recommendedName>
</protein>
<organism evidence="2 3">
    <name type="scientific">Gonapodya prolifera (strain JEL478)</name>
    <name type="common">Monoblepharis prolifera</name>
    <dbReference type="NCBI Taxonomy" id="1344416"/>
    <lineage>
        <taxon>Eukaryota</taxon>
        <taxon>Fungi</taxon>
        <taxon>Fungi incertae sedis</taxon>
        <taxon>Chytridiomycota</taxon>
        <taxon>Chytridiomycota incertae sedis</taxon>
        <taxon>Monoblepharidomycetes</taxon>
        <taxon>Monoblepharidales</taxon>
        <taxon>Gonapodyaceae</taxon>
        <taxon>Gonapodya</taxon>
    </lineage>
</organism>
<dbReference type="OrthoDB" id="10052172at2759"/>
<dbReference type="Proteomes" id="UP000070544">
    <property type="component" value="Unassembled WGS sequence"/>
</dbReference>
<reference evidence="2 3" key="1">
    <citation type="journal article" date="2015" name="Genome Biol. Evol.">
        <title>Phylogenomic analyses indicate that early fungi evolved digesting cell walls of algal ancestors of land plants.</title>
        <authorList>
            <person name="Chang Y."/>
            <person name="Wang S."/>
            <person name="Sekimoto S."/>
            <person name="Aerts A.L."/>
            <person name="Choi C."/>
            <person name="Clum A."/>
            <person name="LaButti K.M."/>
            <person name="Lindquist E.A."/>
            <person name="Yee Ngan C."/>
            <person name="Ohm R.A."/>
            <person name="Salamov A.A."/>
            <person name="Grigoriev I.V."/>
            <person name="Spatafora J.W."/>
            <person name="Berbee M.L."/>
        </authorList>
    </citation>
    <scope>NUCLEOTIDE SEQUENCE [LARGE SCALE GENOMIC DNA]</scope>
    <source>
        <strain evidence="2 3">JEL478</strain>
    </source>
</reference>
<keyword evidence="3" id="KW-1185">Reference proteome</keyword>
<feature type="domain" description="Hypervirulence associated protein TUDOR" evidence="1">
    <location>
        <begin position="14"/>
        <end position="62"/>
    </location>
</feature>